<dbReference type="InterPro" id="IPR003594">
    <property type="entry name" value="HATPase_dom"/>
</dbReference>
<keyword evidence="8" id="KW-0614">Plasmid</keyword>
<organism evidence="8">
    <name type="scientific">Microvirga ossetica</name>
    <dbReference type="NCBI Taxonomy" id="1882682"/>
    <lineage>
        <taxon>Bacteria</taxon>
        <taxon>Pseudomonadati</taxon>
        <taxon>Pseudomonadota</taxon>
        <taxon>Alphaproteobacteria</taxon>
        <taxon>Hyphomicrobiales</taxon>
        <taxon>Methylobacteriaceae</taxon>
        <taxon>Microvirga</taxon>
    </lineage>
</organism>
<evidence type="ECO:0000256" key="5">
    <source>
        <dbReference type="SAM" id="Coils"/>
    </source>
</evidence>
<name>A0A1B2EYB5_9HYPH</name>
<dbReference type="SUPFAM" id="SSF47384">
    <property type="entry name" value="Homodimeric domain of signal transducing histidine kinase"/>
    <property type="match status" value="1"/>
</dbReference>
<dbReference type="PANTHER" id="PTHR43065">
    <property type="entry name" value="SENSOR HISTIDINE KINASE"/>
    <property type="match status" value="1"/>
</dbReference>
<evidence type="ECO:0000313" key="8">
    <source>
        <dbReference type="EMBL" id="ANY84938.1"/>
    </source>
</evidence>
<dbReference type="InterPro" id="IPR054327">
    <property type="entry name" value="His-kinase-like_sensor"/>
</dbReference>
<dbReference type="Pfam" id="PF00072">
    <property type="entry name" value="Response_reg"/>
    <property type="match status" value="1"/>
</dbReference>
<dbReference type="CDD" id="cd00082">
    <property type="entry name" value="HisKA"/>
    <property type="match status" value="1"/>
</dbReference>
<dbReference type="CDD" id="cd12914">
    <property type="entry name" value="PDC1_DGC_like"/>
    <property type="match status" value="1"/>
</dbReference>
<dbReference type="SMART" id="SM00387">
    <property type="entry name" value="HATPase_c"/>
    <property type="match status" value="1"/>
</dbReference>
<feature type="domain" description="Response regulatory" evidence="7">
    <location>
        <begin position="584"/>
        <end position="695"/>
    </location>
</feature>
<dbReference type="KEGG" id="moc:BB934_42680"/>
<dbReference type="InterPro" id="IPR004358">
    <property type="entry name" value="Sig_transdc_His_kin-like_C"/>
</dbReference>
<dbReference type="PROSITE" id="PS50109">
    <property type="entry name" value="HIS_KIN"/>
    <property type="match status" value="1"/>
</dbReference>
<keyword evidence="5" id="KW-0175">Coiled coil</keyword>
<dbReference type="Pfam" id="PF02518">
    <property type="entry name" value="HATPase_c"/>
    <property type="match status" value="1"/>
</dbReference>
<dbReference type="EC" id="2.7.13.3" evidence="2"/>
<geneLocation type="plasmid" evidence="8">
    <name>unnamed4</name>
</geneLocation>
<dbReference type="InterPro" id="IPR036097">
    <property type="entry name" value="HisK_dim/P_sf"/>
</dbReference>
<dbReference type="PRINTS" id="PR00344">
    <property type="entry name" value="BCTRLSENSOR"/>
</dbReference>
<dbReference type="Pfam" id="PF22588">
    <property type="entry name" value="dCache_1_like"/>
    <property type="match status" value="1"/>
</dbReference>
<reference evidence="8" key="1">
    <citation type="submission" date="2016-07" db="EMBL/GenBank/DDBJ databases">
        <title>Microvirga ossetica sp. nov. a new species of rhizobia isolated from root nodules of the legume species Vicia alpestris Steven originated from North Ossetia region in the Caucasus.</title>
        <authorList>
            <person name="Safronova V.I."/>
            <person name="Kuznetsova I.G."/>
            <person name="Sazanova A.L."/>
            <person name="Belimov A."/>
            <person name="Andronov E."/>
            <person name="Osledkin Y.S."/>
            <person name="Onishchuk O.P."/>
            <person name="Kurchak O.N."/>
            <person name="Shaposhnikov A.I."/>
            <person name="Willems A."/>
            <person name="Tikhonovich I.A."/>
        </authorList>
    </citation>
    <scope>NUCLEOTIDE SEQUENCE [LARGE SCALE GENOMIC DNA]</scope>
    <source>
        <strain evidence="8">V5/3M</strain>
        <plasmid evidence="8">unnamed4</plasmid>
    </source>
</reference>
<dbReference type="InterPro" id="IPR001789">
    <property type="entry name" value="Sig_transdc_resp-reg_receiver"/>
</dbReference>
<evidence type="ECO:0000256" key="2">
    <source>
        <dbReference type="ARBA" id="ARBA00012438"/>
    </source>
</evidence>
<feature type="modified residue" description="4-aspartylphosphate" evidence="4">
    <location>
        <position position="634"/>
    </location>
</feature>
<sequence length="710" mass="77341">MSISSVRLHRLLLVASLLVPAIVFVAAAAWNRFEVLRENDETISRTAAILHEHAHKVFDTVDLVIGRVEDRTHGLSWDEIAAPETSAFLQRIKAPLEQVVSIWITDATGHVRAGSQPWNPAVTIDEREWFQAQRERDVGTYISAQFQGRATRAASFAVSRRRSSPDRHFDGIIHVALSPEYFSRFFQEAVPPGPSAAALIREDGAILARSPAQVTYTRLGPDNILMRSIATQPDGGVVFGVSSTDQRERHYAYRRVGAYPIYVAFGIDADVVLGRWYRNLQLYGAVALLSALTLLLVSWLALQRAKAEQEALVRLRHESEQRLAAEQRLLQAQKMESIGQLTGGIAHDFNNLLAVILGNLELLRKRIGDDDRAKRLLEGAFQGAQRGAALTQRLLAFSRRQDLTPRAVDVPQLVSSMTDLLIRSLGPSVQIVTRFPTGLPPVKVDPNQLEMALLNLAVNARDAMPTSGTITISAHTEEVTVGNEHSVSPGSYVCVSVSDTGMGMDAATLARAIEPFFTTKGVGKGTGLGLSMIHGLAVQSGGTLKLKSEVGKGTTAEIWLPRSAAIAAATASDEKTRPEHRTCTVLLVEDDPLVMTGTAAMLEDLDHRVVEASSGKEALRLLRENASIDLVVTDHAMPGITGLELAEQIRAEWPDMPILLASGHAELPERSGLAVPRLTKPFRQNELESAIAALVTPACEPVNVVPFRRS</sequence>
<dbReference type="GO" id="GO:0000155">
    <property type="term" value="F:phosphorelay sensor kinase activity"/>
    <property type="evidence" value="ECO:0007669"/>
    <property type="project" value="InterPro"/>
</dbReference>
<proteinExistence type="predicted"/>
<comment type="catalytic activity">
    <reaction evidence="1">
        <text>ATP + protein L-histidine = ADP + protein N-phospho-L-histidine.</text>
        <dbReference type="EC" id="2.7.13.3"/>
    </reaction>
</comment>
<evidence type="ECO:0000256" key="3">
    <source>
        <dbReference type="ARBA" id="ARBA00022553"/>
    </source>
</evidence>
<dbReference type="Gene3D" id="3.40.50.2300">
    <property type="match status" value="1"/>
</dbReference>
<keyword evidence="3 4" id="KW-0597">Phosphoprotein</keyword>
<dbReference type="SUPFAM" id="SSF55874">
    <property type="entry name" value="ATPase domain of HSP90 chaperone/DNA topoisomerase II/histidine kinase"/>
    <property type="match status" value="1"/>
</dbReference>
<gene>
    <name evidence="8" type="ORF">BB934_42680</name>
</gene>
<dbReference type="Pfam" id="PF00512">
    <property type="entry name" value="HisKA"/>
    <property type="match status" value="1"/>
</dbReference>
<dbReference type="SMART" id="SM00388">
    <property type="entry name" value="HisKA"/>
    <property type="match status" value="1"/>
</dbReference>
<dbReference type="InterPro" id="IPR036890">
    <property type="entry name" value="HATPase_C_sf"/>
</dbReference>
<dbReference type="AlphaFoldDB" id="A0A1B2EYB5"/>
<dbReference type="SMART" id="SM00448">
    <property type="entry name" value="REC"/>
    <property type="match status" value="1"/>
</dbReference>
<dbReference type="PANTHER" id="PTHR43065:SF42">
    <property type="entry name" value="TWO-COMPONENT SENSOR PPRA"/>
    <property type="match status" value="1"/>
</dbReference>
<dbReference type="RefSeq" id="WP_237050883.1">
    <property type="nucleotide sequence ID" value="NZ_CP016620.1"/>
</dbReference>
<feature type="coiled-coil region" evidence="5">
    <location>
        <begin position="302"/>
        <end position="336"/>
    </location>
</feature>
<dbReference type="EMBL" id="CP016620">
    <property type="protein sequence ID" value="ANY84938.1"/>
    <property type="molecule type" value="Genomic_DNA"/>
</dbReference>
<dbReference type="InterPro" id="IPR003661">
    <property type="entry name" value="HisK_dim/P_dom"/>
</dbReference>
<dbReference type="CDD" id="cd12915">
    <property type="entry name" value="PDC2_DGC_like"/>
    <property type="match status" value="1"/>
</dbReference>
<evidence type="ECO:0000256" key="4">
    <source>
        <dbReference type="PROSITE-ProRule" id="PRU00169"/>
    </source>
</evidence>
<dbReference type="InterPro" id="IPR011006">
    <property type="entry name" value="CheY-like_superfamily"/>
</dbReference>
<feature type="domain" description="Histidine kinase" evidence="6">
    <location>
        <begin position="344"/>
        <end position="564"/>
    </location>
</feature>
<dbReference type="InterPro" id="IPR005467">
    <property type="entry name" value="His_kinase_dom"/>
</dbReference>
<dbReference type="Gene3D" id="1.10.287.130">
    <property type="match status" value="1"/>
</dbReference>
<dbReference type="PROSITE" id="PS50110">
    <property type="entry name" value="RESPONSE_REGULATORY"/>
    <property type="match status" value="1"/>
</dbReference>
<accession>A0A1B2EYB5</accession>
<evidence type="ECO:0000259" key="7">
    <source>
        <dbReference type="PROSITE" id="PS50110"/>
    </source>
</evidence>
<evidence type="ECO:0000259" key="6">
    <source>
        <dbReference type="PROSITE" id="PS50109"/>
    </source>
</evidence>
<evidence type="ECO:0000256" key="1">
    <source>
        <dbReference type="ARBA" id="ARBA00000085"/>
    </source>
</evidence>
<dbReference type="SUPFAM" id="SSF52172">
    <property type="entry name" value="CheY-like"/>
    <property type="match status" value="1"/>
</dbReference>
<dbReference type="Gene3D" id="3.30.565.10">
    <property type="entry name" value="Histidine kinase-like ATPase, C-terminal domain"/>
    <property type="match status" value="1"/>
</dbReference>
<protein>
    <recommendedName>
        <fullName evidence="2">histidine kinase</fullName>
        <ecNumber evidence="2">2.7.13.3</ecNumber>
    </recommendedName>
</protein>
<dbReference type="Gene3D" id="3.30.450.20">
    <property type="entry name" value="PAS domain"/>
    <property type="match status" value="2"/>
</dbReference>